<dbReference type="SUPFAM" id="SSF54909">
    <property type="entry name" value="Dimeric alpha+beta barrel"/>
    <property type="match status" value="1"/>
</dbReference>
<dbReference type="InterPro" id="IPR011008">
    <property type="entry name" value="Dimeric_a/b-barrel"/>
</dbReference>
<name>A0AA42BPZ6_9BACI</name>
<dbReference type="PRINTS" id="PR00502">
    <property type="entry name" value="NUDIXFAMILY"/>
</dbReference>
<dbReference type="PANTHER" id="PTHR43046:SF2">
    <property type="entry name" value="8-OXO-DGTP DIPHOSPHATASE-RELATED"/>
    <property type="match status" value="1"/>
</dbReference>
<proteinExistence type="inferred from homology"/>
<dbReference type="Gene3D" id="3.30.70.100">
    <property type="match status" value="1"/>
</dbReference>
<dbReference type="Gene3D" id="3.90.79.10">
    <property type="entry name" value="Nucleoside Triphosphate Pyrophosphohydrolase"/>
    <property type="match status" value="1"/>
</dbReference>
<keyword evidence="6" id="KW-1185">Reference proteome</keyword>
<dbReference type="InterPro" id="IPR020476">
    <property type="entry name" value="Nudix_hydrolase"/>
</dbReference>
<accession>A0AA42BPZ6</accession>
<evidence type="ECO:0000256" key="3">
    <source>
        <dbReference type="RuleBase" id="RU003476"/>
    </source>
</evidence>
<dbReference type="EMBL" id="JANCLT010000002">
    <property type="protein sequence ID" value="MCP8967929.1"/>
    <property type="molecule type" value="Genomic_DNA"/>
</dbReference>
<protein>
    <submittedName>
        <fullName evidence="5">NUDIX domain-containing protein</fullName>
    </submittedName>
</protein>
<feature type="domain" description="Nudix hydrolase" evidence="4">
    <location>
        <begin position="106"/>
        <end position="228"/>
    </location>
</feature>
<evidence type="ECO:0000313" key="6">
    <source>
        <dbReference type="Proteomes" id="UP001156102"/>
    </source>
</evidence>
<dbReference type="InterPro" id="IPR015797">
    <property type="entry name" value="NUDIX_hydrolase-like_dom_sf"/>
</dbReference>
<reference evidence="5" key="1">
    <citation type="submission" date="2022-07" db="EMBL/GenBank/DDBJ databases">
        <authorList>
            <person name="Li W.-J."/>
            <person name="Deng Q.-Q."/>
        </authorList>
    </citation>
    <scope>NUCLEOTIDE SEQUENCE</scope>
    <source>
        <strain evidence="5">SYSU M60031</strain>
    </source>
</reference>
<evidence type="ECO:0000313" key="5">
    <source>
        <dbReference type="EMBL" id="MCP8967929.1"/>
    </source>
</evidence>
<comment type="cofactor">
    <cofactor evidence="1">
        <name>Mg(2+)</name>
        <dbReference type="ChEBI" id="CHEBI:18420"/>
    </cofactor>
</comment>
<dbReference type="InterPro" id="IPR012577">
    <property type="entry name" value="NIPSNAP"/>
</dbReference>
<evidence type="ECO:0000259" key="4">
    <source>
        <dbReference type="PROSITE" id="PS51462"/>
    </source>
</evidence>
<dbReference type="GO" id="GO:0016787">
    <property type="term" value="F:hydrolase activity"/>
    <property type="evidence" value="ECO:0007669"/>
    <property type="project" value="UniProtKB-KW"/>
</dbReference>
<organism evidence="5 6">
    <name type="scientific">Ectobacillus ponti</name>
    <dbReference type="NCBI Taxonomy" id="2961894"/>
    <lineage>
        <taxon>Bacteria</taxon>
        <taxon>Bacillati</taxon>
        <taxon>Bacillota</taxon>
        <taxon>Bacilli</taxon>
        <taxon>Bacillales</taxon>
        <taxon>Bacillaceae</taxon>
        <taxon>Ectobacillus</taxon>
    </lineage>
</organism>
<dbReference type="SUPFAM" id="SSF55811">
    <property type="entry name" value="Nudix"/>
    <property type="match status" value="1"/>
</dbReference>
<dbReference type="PROSITE" id="PS00893">
    <property type="entry name" value="NUDIX_BOX"/>
    <property type="match status" value="1"/>
</dbReference>
<dbReference type="Pfam" id="PF00293">
    <property type="entry name" value="NUDIX"/>
    <property type="match status" value="1"/>
</dbReference>
<comment type="caution">
    <text evidence="5">The sequence shown here is derived from an EMBL/GenBank/DDBJ whole genome shotgun (WGS) entry which is preliminary data.</text>
</comment>
<comment type="similarity">
    <text evidence="3">Belongs to the Nudix hydrolase family.</text>
</comment>
<dbReference type="InterPro" id="IPR020084">
    <property type="entry name" value="NUDIX_hydrolase_CS"/>
</dbReference>
<dbReference type="CDD" id="cd02883">
    <property type="entry name" value="NUDIX_Hydrolase"/>
    <property type="match status" value="1"/>
</dbReference>
<dbReference type="AlphaFoldDB" id="A0AA42BPZ6"/>
<evidence type="ECO:0000256" key="2">
    <source>
        <dbReference type="ARBA" id="ARBA00022801"/>
    </source>
</evidence>
<dbReference type="PROSITE" id="PS51462">
    <property type="entry name" value="NUDIX"/>
    <property type="match status" value="1"/>
</dbReference>
<dbReference type="RefSeq" id="WP_254757834.1">
    <property type="nucleotide sequence ID" value="NZ_JANCLT010000002.1"/>
</dbReference>
<gene>
    <name evidence="5" type="ORF">NK662_05170</name>
</gene>
<dbReference type="PANTHER" id="PTHR43046">
    <property type="entry name" value="GDP-MANNOSE MANNOSYL HYDROLASE"/>
    <property type="match status" value="1"/>
</dbReference>
<dbReference type="Proteomes" id="UP001156102">
    <property type="component" value="Unassembled WGS sequence"/>
</dbReference>
<dbReference type="Pfam" id="PF07978">
    <property type="entry name" value="NIPSNAP"/>
    <property type="match status" value="1"/>
</dbReference>
<evidence type="ECO:0000256" key="1">
    <source>
        <dbReference type="ARBA" id="ARBA00001946"/>
    </source>
</evidence>
<dbReference type="InterPro" id="IPR000086">
    <property type="entry name" value="NUDIX_hydrolase_dom"/>
</dbReference>
<sequence>MIYRRRIYEVNPEKLEAFNDFFHTFLLPNQLKQGARLVGRWATADRTEVTAIWEYASLEEYERIEAAVRLDPLHGLAQQHKHVLAGVILDKREDFLESTGVYGFPKQIVSVSACVTNDAGEVLLVRTNWRTDTWELPGGQAELGESLETAAVREVFEETGLRIEVRELSGMYHNLNSNILNVVYHARVSGGALCPQQGEILAAEFVPQAEAGARVTRPQQLERILHAMHESAFQYQAFQLRPYEVICISKG</sequence>
<keyword evidence="2 3" id="KW-0378">Hydrolase</keyword>